<dbReference type="InterPro" id="IPR027417">
    <property type="entry name" value="P-loop_NTPase"/>
</dbReference>
<evidence type="ECO:0008006" key="3">
    <source>
        <dbReference type="Google" id="ProtNLM"/>
    </source>
</evidence>
<dbReference type="GO" id="GO:0051959">
    <property type="term" value="F:dynein light intermediate chain binding"/>
    <property type="evidence" value="ECO:0007669"/>
    <property type="project" value="InterPro"/>
</dbReference>
<sequence length="115" mass="13129">LDLPEEYECKNDTMFDYRVDSEGKWVHWRFSVDDFIYPKDHTPEFATILVPNVDNVRTDYLIDLIAKQGKAVLLMGEPGTAKTVMINKYMSNLNAETHASKSFSFSSATTPALFQ</sequence>
<dbReference type="InterPro" id="IPR026983">
    <property type="entry name" value="DHC"/>
</dbReference>
<dbReference type="PANTHER" id="PTHR46532:SF13">
    <property type="entry name" value="CYTOPLASMIC DYNEIN 1 HEAVY CHAIN 1"/>
    <property type="match status" value="1"/>
</dbReference>
<feature type="non-terminal residue" evidence="1">
    <location>
        <position position="115"/>
    </location>
</feature>
<dbReference type="GO" id="GO:0005858">
    <property type="term" value="C:axonemal dynein complex"/>
    <property type="evidence" value="ECO:0007669"/>
    <property type="project" value="TreeGrafter"/>
</dbReference>
<gene>
    <name evidence="1" type="ORF">DEA37_0012990</name>
</gene>
<dbReference type="GO" id="GO:0007018">
    <property type="term" value="P:microtubule-based movement"/>
    <property type="evidence" value="ECO:0007669"/>
    <property type="project" value="InterPro"/>
</dbReference>
<reference evidence="1 2" key="1">
    <citation type="journal article" date="2019" name="Gigascience">
        <title>Whole-genome sequence of the oriental lung fluke Paragonimus westermani.</title>
        <authorList>
            <person name="Oey H."/>
            <person name="Zakrzewski M."/>
            <person name="Narain K."/>
            <person name="Devi K.R."/>
            <person name="Agatsuma T."/>
            <person name="Nawaratna S."/>
            <person name="Gobert G.N."/>
            <person name="Jones M.K."/>
            <person name="Ragan M.A."/>
            <person name="McManus D.P."/>
            <person name="Krause L."/>
        </authorList>
    </citation>
    <scope>NUCLEOTIDE SEQUENCE [LARGE SCALE GENOMIC DNA]</scope>
    <source>
        <strain evidence="1 2">IND2009</strain>
    </source>
</reference>
<accession>A0A5J4N2H8</accession>
<protein>
    <recommendedName>
        <fullName evidence="3">Dynein heavy chain, axonemal</fullName>
    </recommendedName>
</protein>
<dbReference type="Pfam" id="PF12775">
    <property type="entry name" value="AAA_7"/>
    <property type="match status" value="1"/>
</dbReference>
<dbReference type="AlphaFoldDB" id="A0A5J4N2H8"/>
<evidence type="ECO:0000313" key="2">
    <source>
        <dbReference type="Proteomes" id="UP000324629"/>
    </source>
</evidence>
<evidence type="ECO:0000313" key="1">
    <source>
        <dbReference type="EMBL" id="KAA3669802.1"/>
    </source>
</evidence>
<dbReference type="PANTHER" id="PTHR46532">
    <property type="entry name" value="MALE FERTILITY FACTOR KL5"/>
    <property type="match status" value="1"/>
</dbReference>
<feature type="non-terminal residue" evidence="1">
    <location>
        <position position="1"/>
    </location>
</feature>
<proteinExistence type="predicted"/>
<name>A0A5J4N2H8_9TREM</name>
<dbReference type="Proteomes" id="UP000324629">
    <property type="component" value="Unassembled WGS sequence"/>
</dbReference>
<dbReference type="EMBL" id="QNGE01025852">
    <property type="protein sequence ID" value="KAA3669802.1"/>
    <property type="molecule type" value="Genomic_DNA"/>
</dbReference>
<dbReference type="Gene3D" id="3.40.50.300">
    <property type="entry name" value="P-loop containing nucleotide triphosphate hydrolases"/>
    <property type="match status" value="1"/>
</dbReference>
<organism evidence="1 2">
    <name type="scientific">Paragonimus westermani</name>
    <dbReference type="NCBI Taxonomy" id="34504"/>
    <lineage>
        <taxon>Eukaryota</taxon>
        <taxon>Metazoa</taxon>
        <taxon>Spiralia</taxon>
        <taxon>Lophotrochozoa</taxon>
        <taxon>Platyhelminthes</taxon>
        <taxon>Trematoda</taxon>
        <taxon>Digenea</taxon>
        <taxon>Plagiorchiida</taxon>
        <taxon>Troglotremata</taxon>
        <taxon>Troglotrematidae</taxon>
        <taxon>Paragonimus</taxon>
    </lineage>
</organism>
<dbReference type="GO" id="GO:0045505">
    <property type="term" value="F:dynein intermediate chain binding"/>
    <property type="evidence" value="ECO:0007669"/>
    <property type="project" value="InterPro"/>
</dbReference>
<keyword evidence="2" id="KW-1185">Reference proteome</keyword>
<comment type="caution">
    <text evidence="1">The sequence shown here is derived from an EMBL/GenBank/DDBJ whole genome shotgun (WGS) entry which is preliminary data.</text>
</comment>